<gene>
    <name evidence="1" type="ORF">SH601_09035</name>
</gene>
<proteinExistence type="predicted"/>
<accession>A0ACC6M5E3</accession>
<evidence type="ECO:0000313" key="2">
    <source>
        <dbReference type="Proteomes" id="UP001277972"/>
    </source>
</evidence>
<comment type="caution">
    <text evidence="1">The sequence shown here is derived from an EMBL/GenBank/DDBJ whole genome shotgun (WGS) entry which is preliminary data.</text>
</comment>
<organism evidence="1 2">
    <name type="scientific">Gracilibacillus pellucidus</name>
    <dbReference type="NCBI Taxonomy" id="3095368"/>
    <lineage>
        <taxon>Bacteria</taxon>
        <taxon>Bacillati</taxon>
        <taxon>Bacillota</taxon>
        <taxon>Bacilli</taxon>
        <taxon>Bacillales</taxon>
        <taxon>Bacillaceae</taxon>
        <taxon>Gracilibacillus</taxon>
    </lineage>
</organism>
<dbReference type="EMBL" id="JAWZSR010000004">
    <property type="protein sequence ID" value="MDX8046133.1"/>
    <property type="molecule type" value="Genomic_DNA"/>
</dbReference>
<reference evidence="1" key="1">
    <citation type="submission" date="2023-11" db="EMBL/GenBank/DDBJ databases">
        <title>Gracilibacillus pellucida a moderately halophilic bacterium isolated from saline soil in Xinjiang province.</title>
        <authorList>
            <person name="Zhang Z."/>
            <person name="Tan F."/>
            <person name="Wang Y."/>
            <person name="Xia M."/>
        </authorList>
    </citation>
    <scope>NUCLEOTIDE SEQUENCE</scope>
    <source>
        <strain evidence="1">S3-1-1</strain>
    </source>
</reference>
<keyword evidence="2" id="KW-1185">Reference proteome</keyword>
<dbReference type="Proteomes" id="UP001277972">
    <property type="component" value="Unassembled WGS sequence"/>
</dbReference>
<name>A0ACC6M5E3_9BACI</name>
<evidence type="ECO:0000313" key="1">
    <source>
        <dbReference type="EMBL" id="MDX8046133.1"/>
    </source>
</evidence>
<protein>
    <submittedName>
        <fullName evidence="1">DUF1405 domain-containing protein</fullName>
    </submittedName>
</protein>
<sequence>MVFLFIVNFLGTIYGYVWYGGQLSQTPMQFLLFVPDSPTASLFFTIFLYFNLRGKQVPLIEALAFTSLVKYGVWAVVMNLLTLYINGDLSWQGYMLIASHGAMAIQAFLYAPLYQIKLKHLAIAAVWLLHNEIIDYVYGMMPIYGSLTDYQDHIGYFTFWLSVMTIFTVYMVSVKKNIREL</sequence>